<gene>
    <name evidence="3" type="ORF">M408DRAFT_28943</name>
</gene>
<dbReference type="OrthoDB" id="3220023at2759"/>
<feature type="compositionally biased region" description="Basic and acidic residues" evidence="1">
    <location>
        <begin position="501"/>
        <end position="518"/>
    </location>
</feature>
<evidence type="ECO:0000259" key="2">
    <source>
        <dbReference type="PROSITE" id="PS50181"/>
    </source>
</evidence>
<evidence type="ECO:0000313" key="4">
    <source>
        <dbReference type="Proteomes" id="UP000054097"/>
    </source>
</evidence>
<dbReference type="SUPFAM" id="SSF81383">
    <property type="entry name" value="F-box domain"/>
    <property type="match status" value="1"/>
</dbReference>
<dbReference type="Proteomes" id="UP000054097">
    <property type="component" value="Unassembled WGS sequence"/>
</dbReference>
<organism evidence="3 4">
    <name type="scientific">Serendipita vermifera MAFF 305830</name>
    <dbReference type="NCBI Taxonomy" id="933852"/>
    <lineage>
        <taxon>Eukaryota</taxon>
        <taxon>Fungi</taxon>
        <taxon>Dikarya</taxon>
        <taxon>Basidiomycota</taxon>
        <taxon>Agaricomycotina</taxon>
        <taxon>Agaricomycetes</taxon>
        <taxon>Sebacinales</taxon>
        <taxon>Serendipitaceae</taxon>
        <taxon>Serendipita</taxon>
    </lineage>
</organism>
<feature type="region of interest" description="Disordered" evidence="1">
    <location>
        <begin position="470"/>
        <end position="533"/>
    </location>
</feature>
<proteinExistence type="predicted"/>
<protein>
    <recommendedName>
        <fullName evidence="2">F-box domain-containing protein</fullName>
    </recommendedName>
</protein>
<dbReference type="Pfam" id="PF12937">
    <property type="entry name" value="F-box-like"/>
    <property type="match status" value="1"/>
</dbReference>
<reference evidence="3 4" key="1">
    <citation type="submission" date="2014-04" db="EMBL/GenBank/DDBJ databases">
        <authorList>
            <consortium name="DOE Joint Genome Institute"/>
            <person name="Kuo A."/>
            <person name="Zuccaro A."/>
            <person name="Kohler A."/>
            <person name="Nagy L.G."/>
            <person name="Floudas D."/>
            <person name="Copeland A."/>
            <person name="Barry K.W."/>
            <person name="Cichocki N."/>
            <person name="Veneault-Fourrey C."/>
            <person name="LaButti K."/>
            <person name="Lindquist E.A."/>
            <person name="Lipzen A."/>
            <person name="Lundell T."/>
            <person name="Morin E."/>
            <person name="Murat C."/>
            <person name="Sun H."/>
            <person name="Tunlid A."/>
            <person name="Henrissat B."/>
            <person name="Grigoriev I.V."/>
            <person name="Hibbett D.S."/>
            <person name="Martin F."/>
            <person name="Nordberg H.P."/>
            <person name="Cantor M.N."/>
            <person name="Hua S.X."/>
        </authorList>
    </citation>
    <scope>NUCLEOTIDE SEQUENCE [LARGE SCALE GENOMIC DNA]</scope>
    <source>
        <strain evidence="3 4">MAFF 305830</strain>
    </source>
</reference>
<dbReference type="InterPro" id="IPR001810">
    <property type="entry name" value="F-box_dom"/>
</dbReference>
<accession>A0A0C2W6U0</accession>
<name>A0A0C2W6U0_SERVB</name>
<reference evidence="4" key="2">
    <citation type="submission" date="2015-01" db="EMBL/GenBank/DDBJ databases">
        <title>Evolutionary Origins and Diversification of the Mycorrhizal Mutualists.</title>
        <authorList>
            <consortium name="DOE Joint Genome Institute"/>
            <consortium name="Mycorrhizal Genomics Consortium"/>
            <person name="Kohler A."/>
            <person name="Kuo A."/>
            <person name="Nagy L.G."/>
            <person name="Floudas D."/>
            <person name="Copeland A."/>
            <person name="Barry K.W."/>
            <person name="Cichocki N."/>
            <person name="Veneault-Fourrey C."/>
            <person name="LaButti K."/>
            <person name="Lindquist E.A."/>
            <person name="Lipzen A."/>
            <person name="Lundell T."/>
            <person name="Morin E."/>
            <person name="Murat C."/>
            <person name="Riley R."/>
            <person name="Ohm R."/>
            <person name="Sun H."/>
            <person name="Tunlid A."/>
            <person name="Henrissat B."/>
            <person name="Grigoriev I.V."/>
            <person name="Hibbett D.S."/>
            <person name="Martin F."/>
        </authorList>
    </citation>
    <scope>NUCLEOTIDE SEQUENCE [LARGE SCALE GENOMIC DNA]</scope>
    <source>
        <strain evidence="4">MAFF 305830</strain>
    </source>
</reference>
<feature type="compositionally biased region" description="Basic residues" evidence="1">
    <location>
        <begin position="474"/>
        <end position="483"/>
    </location>
</feature>
<dbReference type="AlphaFoldDB" id="A0A0C2W6U0"/>
<evidence type="ECO:0000313" key="3">
    <source>
        <dbReference type="EMBL" id="KIM22133.1"/>
    </source>
</evidence>
<keyword evidence="4" id="KW-1185">Reference proteome</keyword>
<feature type="domain" description="F-box" evidence="2">
    <location>
        <begin position="19"/>
        <end position="69"/>
    </location>
</feature>
<dbReference type="EMBL" id="KN824362">
    <property type="protein sequence ID" value="KIM22133.1"/>
    <property type="molecule type" value="Genomic_DNA"/>
</dbReference>
<sequence length="662" mass="74728">MANSPRAPPILQRTSHTPSCYIVALPNEILAETISWLPHPAHVLSLSYTCKRFHDLLVDPGSAYIWRRVRERFAALKRVATLSDGGPDPFRQISSTGWVDMIELPSSKSLIQLLFEAVPIPGPFDDQSEYALAQMIFGSKKCSECGKRYHGKPREFAMPLPFCPECTQKKPSSSSGKHYIQKGDALKDFKKHVLSSYPAVGVDAFAILWEKLPRIMSHNLPGKPENMLRVPWNRLLAEFVDVVKAGSTSAITEFWKVKITKLREKTRLLIKHSSRLNEWYAVYTYHLQLLGDCVKASSRDFATSHDLKLEDMEKAPSYAHALSLANRQYATDIRPILILNESDVISQTIKIEANRIAGVARTARITRRDQIERFYKESLFIDGVKPTLETFRAIPILQALQDGISTAEVKSKNERPQQSSHLSHKPFSSRASIYDDLRGAVVQDLIRLAVAQWREGAELGARKLLGFGKSERGGRKRKAKDKKGPKEQASVMEVDPSQRPPTRDQAPENESPKVDRDASSMGPAAPMWHSTPGKLGPEMRITSWFVCIRCTNMDPGYKRMRVLDFRGVCAHECSQKDWGKTNAKKWSIDCFNLAPRAIETAKEMLKILRLDAEDSGTTTACLKGWWSCDNCPVWMDAMVWEDLARTPKHISSVRRRSAESQK</sequence>
<dbReference type="HOGENOM" id="CLU_011993_0_0_1"/>
<dbReference type="PROSITE" id="PS50181">
    <property type="entry name" value="FBOX"/>
    <property type="match status" value="1"/>
</dbReference>
<evidence type="ECO:0000256" key="1">
    <source>
        <dbReference type="SAM" id="MobiDB-lite"/>
    </source>
</evidence>
<dbReference type="InterPro" id="IPR036047">
    <property type="entry name" value="F-box-like_dom_sf"/>
</dbReference>